<keyword evidence="2" id="KW-0813">Transport</keyword>
<feature type="transmembrane region" description="Helical" evidence="6">
    <location>
        <begin position="461"/>
        <end position="479"/>
    </location>
</feature>
<dbReference type="GO" id="GO:0022857">
    <property type="term" value="F:transmembrane transporter activity"/>
    <property type="evidence" value="ECO:0007669"/>
    <property type="project" value="InterPro"/>
</dbReference>
<evidence type="ECO:0000256" key="4">
    <source>
        <dbReference type="ARBA" id="ARBA00022989"/>
    </source>
</evidence>
<reference evidence="8 9" key="1">
    <citation type="submission" date="2018-02" db="EMBL/GenBank/DDBJ databases">
        <title>Whole genome sequencing of endophytic bacterium.</title>
        <authorList>
            <person name="Eedara R."/>
            <person name="Podile A.R."/>
        </authorList>
    </citation>
    <scope>NUCLEOTIDE SEQUENCE [LARGE SCALE GENOMIC DNA]</scope>
    <source>
        <strain evidence="8 9">RP1T</strain>
    </source>
</reference>
<evidence type="ECO:0000313" key="8">
    <source>
        <dbReference type="EMBL" id="PRH84733.1"/>
    </source>
</evidence>
<feature type="transmembrane region" description="Helical" evidence="6">
    <location>
        <begin position="89"/>
        <end position="115"/>
    </location>
</feature>
<keyword evidence="9" id="KW-1185">Reference proteome</keyword>
<gene>
    <name evidence="8" type="ORF">C5L14_24600</name>
</gene>
<evidence type="ECO:0000313" key="9">
    <source>
        <dbReference type="Proteomes" id="UP000237682"/>
    </source>
</evidence>
<feature type="transmembrane region" description="Helical" evidence="6">
    <location>
        <begin position="346"/>
        <end position="365"/>
    </location>
</feature>
<dbReference type="EMBL" id="PUEJ01000011">
    <property type="protein sequence ID" value="PRH84733.1"/>
    <property type="molecule type" value="Genomic_DNA"/>
</dbReference>
<dbReference type="PANTHER" id="PTHR42718">
    <property type="entry name" value="MAJOR FACILITATOR SUPERFAMILY MULTIDRUG TRANSPORTER MFSC"/>
    <property type="match status" value="1"/>
</dbReference>
<evidence type="ECO:0000256" key="2">
    <source>
        <dbReference type="ARBA" id="ARBA00022448"/>
    </source>
</evidence>
<feature type="transmembrane region" description="Helical" evidence="6">
    <location>
        <begin position="218"/>
        <end position="238"/>
    </location>
</feature>
<dbReference type="Gene3D" id="1.20.1250.20">
    <property type="entry name" value="MFS general substrate transporter like domains"/>
    <property type="match status" value="2"/>
</dbReference>
<keyword evidence="5 6" id="KW-0472">Membrane</keyword>
<feature type="transmembrane region" description="Helical" evidence="6">
    <location>
        <begin position="20"/>
        <end position="47"/>
    </location>
</feature>
<evidence type="ECO:0000256" key="3">
    <source>
        <dbReference type="ARBA" id="ARBA00022692"/>
    </source>
</evidence>
<dbReference type="OrthoDB" id="2414439at2"/>
<dbReference type="InterPro" id="IPR020846">
    <property type="entry name" value="MFS_dom"/>
</dbReference>
<protein>
    <submittedName>
        <fullName evidence="8">MFS transporter</fullName>
    </submittedName>
</protein>
<dbReference type="AlphaFoldDB" id="A0A2S9Q5U8"/>
<feature type="transmembrane region" description="Helical" evidence="6">
    <location>
        <begin position="59"/>
        <end position="77"/>
    </location>
</feature>
<proteinExistence type="predicted"/>
<evidence type="ECO:0000259" key="7">
    <source>
        <dbReference type="PROSITE" id="PS50850"/>
    </source>
</evidence>
<accession>A0A2S9Q5U8</accession>
<dbReference type="Proteomes" id="UP000237682">
    <property type="component" value="Unassembled WGS sequence"/>
</dbReference>
<organism evidence="8 9">
    <name type="scientific">Labrys okinawensis</name>
    <dbReference type="NCBI Taxonomy" id="346911"/>
    <lineage>
        <taxon>Bacteria</taxon>
        <taxon>Pseudomonadati</taxon>
        <taxon>Pseudomonadota</taxon>
        <taxon>Alphaproteobacteria</taxon>
        <taxon>Hyphomicrobiales</taxon>
        <taxon>Xanthobacteraceae</taxon>
        <taxon>Labrys</taxon>
    </lineage>
</organism>
<feature type="transmembrane region" description="Helical" evidence="6">
    <location>
        <begin position="121"/>
        <end position="139"/>
    </location>
</feature>
<feature type="transmembrane region" description="Helical" evidence="6">
    <location>
        <begin position="283"/>
        <end position="306"/>
    </location>
</feature>
<feature type="transmembrane region" description="Helical" evidence="6">
    <location>
        <begin position="244"/>
        <end position="262"/>
    </location>
</feature>
<sequence length="489" mass="51154">MAQTVHQHSHPALHHRPAHFGYALTGLSVGILLSQLGTNVVGIGLPTFMREFGATFAEVQWVVVAYLLTVTALIVGVGRFADQLGKKKLYLAGLISFLAASVICALAPNLIVLIAGRGLQGLGGAIIMALSFALVGEIMPKDRIGLAMGVLSMMVALGIALGPSLGSLALVTFGWRAMFWVNLPLGLLAYVLLSRYLPRTIDTSHSVRSLSNFDWSGTIVLSLTLLAYCVAMTLSGSHGINHSLVLQYLAGAVLGLVLFLAIETKARQPLLSLGLFRDRLLSTSMMISVLAYAVMMATLVLGPIFLTRGVDLDTRATGLVMTVGPLTSAMMSIPAGWMSDRIGPRLTLLGGLTLMTIGSALMSLITIEHGVQEYVTSIILISLGLAFFQTPNNTAVMSAARSEQRGLVSALLALGRNLGLITGASLMGAIFGAAAGQTGPASGGTAAATQAAIARGMESTFRVAAAMAGCALILALVGFRRRITDHASR</sequence>
<evidence type="ECO:0000256" key="1">
    <source>
        <dbReference type="ARBA" id="ARBA00004141"/>
    </source>
</evidence>
<evidence type="ECO:0000256" key="5">
    <source>
        <dbReference type="ARBA" id="ARBA00023136"/>
    </source>
</evidence>
<name>A0A2S9Q5U8_9HYPH</name>
<keyword evidence="4 6" id="KW-1133">Transmembrane helix</keyword>
<evidence type="ECO:0000256" key="6">
    <source>
        <dbReference type="SAM" id="Phobius"/>
    </source>
</evidence>
<feature type="transmembrane region" description="Helical" evidence="6">
    <location>
        <begin position="318"/>
        <end position="339"/>
    </location>
</feature>
<feature type="transmembrane region" description="Helical" evidence="6">
    <location>
        <begin position="146"/>
        <end position="171"/>
    </location>
</feature>
<dbReference type="InterPro" id="IPR036259">
    <property type="entry name" value="MFS_trans_sf"/>
</dbReference>
<dbReference type="Pfam" id="PF07690">
    <property type="entry name" value="MFS_1"/>
    <property type="match status" value="2"/>
</dbReference>
<dbReference type="CDD" id="cd17321">
    <property type="entry name" value="MFS_MMR_MDR_like"/>
    <property type="match status" value="1"/>
</dbReference>
<comment type="subcellular location">
    <subcellularLocation>
        <location evidence="1">Membrane</location>
        <topology evidence="1">Multi-pass membrane protein</topology>
    </subcellularLocation>
</comment>
<dbReference type="PROSITE" id="PS50850">
    <property type="entry name" value="MFS"/>
    <property type="match status" value="1"/>
</dbReference>
<dbReference type="SUPFAM" id="SSF103473">
    <property type="entry name" value="MFS general substrate transporter"/>
    <property type="match status" value="1"/>
</dbReference>
<feature type="transmembrane region" description="Helical" evidence="6">
    <location>
        <begin position="177"/>
        <end position="197"/>
    </location>
</feature>
<dbReference type="PANTHER" id="PTHR42718:SF9">
    <property type="entry name" value="MAJOR FACILITATOR SUPERFAMILY MULTIDRUG TRANSPORTER MFSC"/>
    <property type="match status" value="1"/>
</dbReference>
<comment type="caution">
    <text evidence="8">The sequence shown here is derived from an EMBL/GenBank/DDBJ whole genome shotgun (WGS) entry which is preliminary data.</text>
</comment>
<keyword evidence="3 6" id="KW-0812">Transmembrane</keyword>
<feature type="transmembrane region" description="Helical" evidence="6">
    <location>
        <begin position="409"/>
        <end position="434"/>
    </location>
</feature>
<dbReference type="InterPro" id="IPR011701">
    <property type="entry name" value="MFS"/>
</dbReference>
<feature type="domain" description="Major facilitator superfamily (MFS) profile" evidence="7">
    <location>
        <begin position="23"/>
        <end position="483"/>
    </location>
</feature>
<dbReference type="GO" id="GO:0016020">
    <property type="term" value="C:membrane"/>
    <property type="evidence" value="ECO:0007669"/>
    <property type="project" value="UniProtKB-SubCell"/>
</dbReference>